<proteinExistence type="predicted"/>
<protein>
    <recommendedName>
        <fullName evidence="4">PepSY domain-containing protein</fullName>
    </recommendedName>
</protein>
<evidence type="ECO:0008006" key="4">
    <source>
        <dbReference type="Google" id="ProtNLM"/>
    </source>
</evidence>
<dbReference type="EMBL" id="CP041636">
    <property type="protein sequence ID" value="QDO99660.1"/>
    <property type="molecule type" value="Genomic_DNA"/>
</dbReference>
<dbReference type="Proteomes" id="UP000317496">
    <property type="component" value="Chromosome"/>
</dbReference>
<evidence type="ECO:0000313" key="3">
    <source>
        <dbReference type="Proteomes" id="UP000317496"/>
    </source>
</evidence>
<dbReference type="KEGG" id="fer:FNB15_06490"/>
<organism evidence="2 3">
    <name type="scientific">Ferrovibrio terrae</name>
    <dbReference type="NCBI Taxonomy" id="2594003"/>
    <lineage>
        <taxon>Bacteria</taxon>
        <taxon>Pseudomonadati</taxon>
        <taxon>Pseudomonadota</taxon>
        <taxon>Alphaproteobacteria</taxon>
        <taxon>Rhodospirillales</taxon>
        <taxon>Rhodospirillaceae</taxon>
        <taxon>Ferrovibrio</taxon>
    </lineage>
</organism>
<evidence type="ECO:0000256" key="1">
    <source>
        <dbReference type="SAM" id="MobiDB-lite"/>
    </source>
</evidence>
<name>A0A516H7D3_9PROT</name>
<dbReference type="AlphaFoldDB" id="A0A516H7D3"/>
<reference evidence="2 3" key="1">
    <citation type="submission" date="2019-07" db="EMBL/GenBank/DDBJ databases">
        <title>Genome sequencing for Ferrovibrio sp. K5.</title>
        <authorList>
            <person name="Park S.-J."/>
        </authorList>
    </citation>
    <scope>NUCLEOTIDE SEQUENCE [LARGE SCALE GENOMIC DNA]</scope>
    <source>
        <strain evidence="2 3">K5</strain>
    </source>
</reference>
<feature type="region of interest" description="Disordered" evidence="1">
    <location>
        <begin position="59"/>
        <end position="83"/>
    </location>
</feature>
<evidence type="ECO:0000313" key="2">
    <source>
        <dbReference type="EMBL" id="QDO99660.1"/>
    </source>
</evidence>
<sequence length="83" mass="9316">MAEPAQQVEPEGGPPAGALSLSQIITQIESRPDFAFIKDIDWDDGRYDVQYRTRDGRDRNLKVDPRTGRPVEGALPTVHWPKS</sequence>
<accession>A0A516H7D3</accession>
<gene>
    <name evidence="2" type="ORF">FNB15_06490</name>
</gene>
<feature type="compositionally biased region" description="Basic and acidic residues" evidence="1">
    <location>
        <begin position="59"/>
        <end position="69"/>
    </location>
</feature>
<dbReference type="OrthoDB" id="8099763at2"/>
<keyword evidence="3" id="KW-1185">Reference proteome</keyword>